<dbReference type="AlphaFoldDB" id="A0AA97A2X6"/>
<dbReference type="EMBL" id="CP118735">
    <property type="protein sequence ID" value="WNY51257.1"/>
    <property type="molecule type" value="Genomic_DNA"/>
</dbReference>
<keyword evidence="4 7" id="KW-0812">Transmembrane</keyword>
<accession>A0AA97A2X6</accession>
<organism evidence="8">
    <name type="scientific">Streptococcus iners</name>
    <dbReference type="NCBI Taxonomy" id="3028084"/>
    <lineage>
        <taxon>Bacteria</taxon>
        <taxon>Bacillati</taxon>
        <taxon>Bacillota</taxon>
        <taxon>Bacilli</taxon>
        <taxon>Lactobacillales</taxon>
        <taxon>Streptococcaceae</taxon>
        <taxon>Streptococcus</taxon>
    </lineage>
</organism>
<proteinExistence type="inferred from homology"/>
<feature type="transmembrane region" description="Helical" evidence="7">
    <location>
        <begin position="57"/>
        <end position="78"/>
    </location>
</feature>
<dbReference type="RefSeq" id="WP_248049621.1">
    <property type="nucleotide sequence ID" value="NZ_CP118735.1"/>
</dbReference>
<keyword evidence="6 7" id="KW-0472">Membrane</keyword>
<evidence type="ECO:0000256" key="7">
    <source>
        <dbReference type="SAM" id="Phobius"/>
    </source>
</evidence>
<dbReference type="KEGG" id="sins:PW252_00920"/>
<comment type="similarity">
    <text evidence="2">Belongs to the UPF0324 family.</text>
</comment>
<dbReference type="Pfam" id="PF03601">
    <property type="entry name" value="Cons_hypoth698"/>
    <property type="match status" value="1"/>
</dbReference>
<keyword evidence="5 7" id="KW-1133">Transmembrane helix</keyword>
<evidence type="ECO:0000256" key="5">
    <source>
        <dbReference type="ARBA" id="ARBA00022989"/>
    </source>
</evidence>
<comment type="subcellular location">
    <subcellularLocation>
        <location evidence="1">Cell membrane</location>
        <topology evidence="1">Multi-pass membrane protein</topology>
    </subcellularLocation>
</comment>
<name>A0AA97A2X6_9STRE</name>
<evidence type="ECO:0000256" key="3">
    <source>
        <dbReference type="ARBA" id="ARBA00022475"/>
    </source>
</evidence>
<keyword evidence="3" id="KW-1003">Cell membrane</keyword>
<evidence type="ECO:0000256" key="6">
    <source>
        <dbReference type="ARBA" id="ARBA00023136"/>
    </source>
</evidence>
<gene>
    <name evidence="8" type="ORF">PW252_00920</name>
</gene>
<sequence>MKCCTKKIQTIIAGHFGLGPDLFGPLKTLSKFLICMAMAAIGLRTNLFSLVKNGRAALLVSLICWLGVTVLTLIWQAILGIW</sequence>
<reference evidence="8" key="1">
    <citation type="submission" date="2023-02" db="EMBL/GenBank/DDBJ databases">
        <title>Streptococcus sp. Genome Sequencing and Assembly.</title>
        <authorList>
            <person name="Shore S.M."/>
            <person name="Nicholson T.L."/>
        </authorList>
    </citation>
    <scope>NUCLEOTIDE SEQUENCE</scope>
    <source>
        <strain evidence="8">29887</strain>
    </source>
</reference>
<evidence type="ECO:0000256" key="2">
    <source>
        <dbReference type="ARBA" id="ARBA00007977"/>
    </source>
</evidence>
<protein>
    <submittedName>
        <fullName evidence="8">Sulfate exporter family transporter</fullName>
    </submittedName>
</protein>
<evidence type="ECO:0000313" key="8">
    <source>
        <dbReference type="EMBL" id="WNY51257.1"/>
    </source>
</evidence>
<dbReference type="InterPro" id="IPR018383">
    <property type="entry name" value="UPF0324_pro"/>
</dbReference>
<dbReference type="GO" id="GO:0005886">
    <property type="term" value="C:plasma membrane"/>
    <property type="evidence" value="ECO:0007669"/>
    <property type="project" value="UniProtKB-SubCell"/>
</dbReference>
<evidence type="ECO:0000256" key="1">
    <source>
        <dbReference type="ARBA" id="ARBA00004651"/>
    </source>
</evidence>
<evidence type="ECO:0000256" key="4">
    <source>
        <dbReference type="ARBA" id="ARBA00022692"/>
    </source>
</evidence>